<dbReference type="RefSeq" id="WP_161726552.1">
    <property type="nucleotide sequence ID" value="NZ_JAAAXI010000038.1"/>
</dbReference>
<dbReference type="Pfam" id="PF05973">
    <property type="entry name" value="Gp49"/>
    <property type="match status" value="1"/>
</dbReference>
<evidence type="ECO:0000313" key="1">
    <source>
        <dbReference type="EMBL" id="NBJ27159.1"/>
    </source>
</evidence>
<protein>
    <submittedName>
        <fullName evidence="1">Type II toxin-antitoxin system RelE/ParE family toxin</fullName>
    </submittedName>
</protein>
<proteinExistence type="predicted"/>
<keyword evidence="2" id="KW-1185">Reference proteome</keyword>
<dbReference type="Proteomes" id="UP000818323">
    <property type="component" value="Unassembled WGS sequence"/>
</dbReference>
<gene>
    <name evidence="1" type="ORF">GR303_22815</name>
</gene>
<dbReference type="InterPro" id="IPR014056">
    <property type="entry name" value="TypeIITA-like_toxin_pred"/>
</dbReference>
<sequence>MIEVRQTLTFKKWMKDLQDQRAVERIAQRIVRLESGLFGDVKPVGSGVSELRIDHGPGYRVYFTKQNNSVIVLLCAGDKGSQKRDIKSAIAMAEDL</sequence>
<dbReference type="PIRSF" id="PIRSF028744">
    <property type="entry name" value="Addict_mod_HI1419"/>
    <property type="match status" value="1"/>
</dbReference>
<organism evidence="1 2">
    <name type="scientific">Microvirga arsenatis</name>
    <dbReference type="NCBI Taxonomy" id="2692265"/>
    <lineage>
        <taxon>Bacteria</taxon>
        <taxon>Pseudomonadati</taxon>
        <taxon>Pseudomonadota</taxon>
        <taxon>Alphaproteobacteria</taxon>
        <taxon>Hyphomicrobiales</taxon>
        <taxon>Methylobacteriaceae</taxon>
        <taxon>Microvirga</taxon>
    </lineage>
</organism>
<dbReference type="EMBL" id="JAAAXJ010000029">
    <property type="protein sequence ID" value="NBJ27159.1"/>
    <property type="molecule type" value="Genomic_DNA"/>
</dbReference>
<dbReference type="NCBIfam" id="TIGR02683">
    <property type="entry name" value="upstrm_HI1419"/>
    <property type="match status" value="1"/>
</dbReference>
<accession>A0ABW9Z397</accession>
<reference evidence="1 2" key="1">
    <citation type="submission" date="2020-01" db="EMBL/GenBank/DDBJ databases">
        <title>Microvirga sp. nov., an arsenate reduction bacterium isolated from Tibet hotspring sediments.</title>
        <authorList>
            <person name="Yuan C.-G."/>
        </authorList>
    </citation>
    <scope>NUCLEOTIDE SEQUENCE [LARGE SCALE GENOMIC DNA]</scope>
    <source>
        <strain evidence="1 2">SYSU G3D203</strain>
    </source>
</reference>
<comment type="caution">
    <text evidence="1">The sequence shown here is derived from an EMBL/GenBank/DDBJ whole genome shotgun (WGS) entry which is preliminary data.</text>
</comment>
<name>A0ABW9Z397_9HYPH</name>
<dbReference type="PANTHER" id="PTHR41791">
    <property type="entry name" value="SSL7039 PROTEIN"/>
    <property type="match status" value="1"/>
</dbReference>
<evidence type="ECO:0000313" key="2">
    <source>
        <dbReference type="Proteomes" id="UP000818323"/>
    </source>
</evidence>
<dbReference type="PANTHER" id="PTHR41791:SF1">
    <property type="entry name" value="SSL7039 PROTEIN"/>
    <property type="match status" value="1"/>
</dbReference>
<dbReference type="InterPro" id="IPR009241">
    <property type="entry name" value="HigB-like"/>
</dbReference>